<dbReference type="PANTHER" id="PTHR43652">
    <property type="entry name" value="BASIC AMINO ACID ANTIPORTER YFCC-RELATED"/>
    <property type="match status" value="1"/>
</dbReference>
<dbReference type="InterPro" id="IPR036721">
    <property type="entry name" value="RCK_C_sf"/>
</dbReference>
<feature type="transmembrane region" description="Helical" evidence="7">
    <location>
        <begin position="549"/>
        <end position="567"/>
    </location>
</feature>
<feature type="transmembrane region" description="Helical" evidence="7">
    <location>
        <begin position="5"/>
        <end position="22"/>
    </location>
</feature>
<evidence type="ECO:0000256" key="1">
    <source>
        <dbReference type="ARBA" id="ARBA00004141"/>
    </source>
</evidence>
<evidence type="ECO:0000256" key="2">
    <source>
        <dbReference type="ARBA" id="ARBA00022448"/>
    </source>
</evidence>
<accession>A0ABQ3L4G2</accession>
<feature type="domain" description="RCK C-terminal" evidence="8">
    <location>
        <begin position="313"/>
        <end position="397"/>
    </location>
</feature>
<evidence type="ECO:0000256" key="6">
    <source>
        <dbReference type="ARBA" id="ARBA00023136"/>
    </source>
</evidence>
<keyword evidence="6 7" id="KW-0472">Membrane</keyword>
<keyword evidence="5 7" id="KW-1133">Transmembrane helix</keyword>
<feature type="transmembrane region" description="Helical" evidence="7">
    <location>
        <begin position="136"/>
        <end position="155"/>
    </location>
</feature>
<feature type="transmembrane region" description="Helical" evidence="7">
    <location>
        <begin position="28"/>
        <end position="45"/>
    </location>
</feature>
<feature type="transmembrane region" description="Helical" evidence="7">
    <location>
        <begin position="495"/>
        <end position="514"/>
    </location>
</feature>
<keyword evidence="2" id="KW-0813">Transport</keyword>
<organism evidence="9 10">
    <name type="scientific">Alishewanella longhuensis</name>
    <dbReference type="NCBI Taxonomy" id="1091037"/>
    <lineage>
        <taxon>Bacteria</taxon>
        <taxon>Pseudomonadati</taxon>
        <taxon>Pseudomonadota</taxon>
        <taxon>Gammaproteobacteria</taxon>
        <taxon>Alteromonadales</taxon>
        <taxon>Alteromonadaceae</taxon>
        <taxon>Alishewanella</taxon>
    </lineage>
</organism>
<evidence type="ECO:0000256" key="4">
    <source>
        <dbReference type="ARBA" id="ARBA00022737"/>
    </source>
</evidence>
<dbReference type="InterPro" id="IPR031312">
    <property type="entry name" value="Na/sul_symport_CS"/>
</dbReference>
<protein>
    <submittedName>
        <fullName evidence="9">Sodium:sulfate symporter</fullName>
    </submittedName>
</protein>
<dbReference type="EMBL" id="BNAO01000005">
    <property type="protein sequence ID" value="GHG71125.1"/>
    <property type="molecule type" value="Genomic_DNA"/>
</dbReference>
<name>A0ABQ3L4G2_9ALTE</name>
<dbReference type="RefSeq" id="WP_189433079.1">
    <property type="nucleotide sequence ID" value="NZ_BNAO01000005.1"/>
</dbReference>
<proteinExistence type="predicted"/>
<dbReference type="InterPro" id="IPR004680">
    <property type="entry name" value="Cit_transptr-like_dom"/>
</dbReference>
<feature type="transmembrane region" description="Helical" evidence="7">
    <location>
        <begin position="520"/>
        <end position="542"/>
    </location>
</feature>
<dbReference type="PROSITE" id="PS51202">
    <property type="entry name" value="RCK_C"/>
    <property type="match status" value="2"/>
</dbReference>
<feature type="transmembrane region" description="Helical" evidence="7">
    <location>
        <begin position="97"/>
        <end position="124"/>
    </location>
</feature>
<keyword evidence="4" id="KW-0677">Repeat</keyword>
<sequence>MSDELWIVLALLLGALICFVMNKPRSDVVALTLLILFPLTGILSVSDSLAGFSNPTVILIAALFVVGDALVRTGIVYRLGDWLVKTSGSSEIRLLVLLMSSVALLSSVMSSTGVVAVFIPVVLSVAARLKIPPGRLMMPLAFAALIGGMLTLVATPPNMVVNSELMQSSHSGFNFFSFTPIGLTILLVGIGYMLLLRHWLVPTASNDSPLLQRLTLTDLAKAYCLTEREVRLKVAGHSPLLNQPLNALALRSEYGINVVAVERPQKFRTLLLVATGQTVIQRGDILLVDLADPQMSVMQAAAILGLEPLPLTSSYFSLHAHELGLAEVAFPPESSLPGKSIQQLAFRSRYRLNVLGIRRNGKALNQVLVEERLQTTDTILVAGTWQDIQQLHRQNRDFLVLSVPAEMDEMTPAAKKAPHALVCLALMVVLMVSNLVPAVVAVLITCLLLGACRCIDLASAYKAISWPSILLIVGMLPFAQALQQTGGIDLLVSQWLALMGNASYHAILAAVFMLTTLLSLFISNTATAVLMAPVAISLASAFNASPYPFAMMVALGASAAFMTPVASPVNTLVLGPGQYKFSDFLKIGTPFTFLVLLISVILVPWLFAL</sequence>
<evidence type="ECO:0000313" key="10">
    <source>
        <dbReference type="Proteomes" id="UP000659697"/>
    </source>
</evidence>
<evidence type="ECO:0000256" key="3">
    <source>
        <dbReference type="ARBA" id="ARBA00022692"/>
    </source>
</evidence>
<dbReference type="Proteomes" id="UP000659697">
    <property type="component" value="Unassembled WGS sequence"/>
</dbReference>
<evidence type="ECO:0000256" key="7">
    <source>
        <dbReference type="SAM" id="Phobius"/>
    </source>
</evidence>
<dbReference type="InterPro" id="IPR006037">
    <property type="entry name" value="RCK_C"/>
</dbReference>
<evidence type="ECO:0000256" key="5">
    <source>
        <dbReference type="ARBA" id="ARBA00022989"/>
    </source>
</evidence>
<evidence type="ECO:0000313" key="9">
    <source>
        <dbReference type="EMBL" id="GHG71125.1"/>
    </source>
</evidence>
<feature type="transmembrane region" description="Helical" evidence="7">
    <location>
        <begin position="57"/>
        <end position="77"/>
    </location>
</feature>
<dbReference type="Pfam" id="PF03600">
    <property type="entry name" value="CitMHS"/>
    <property type="match status" value="1"/>
</dbReference>
<dbReference type="Pfam" id="PF02080">
    <property type="entry name" value="TrkA_C"/>
    <property type="match status" value="2"/>
</dbReference>
<reference evidence="10" key="1">
    <citation type="journal article" date="2019" name="Int. J. Syst. Evol. Microbiol.">
        <title>The Global Catalogue of Microorganisms (GCM) 10K type strain sequencing project: providing services to taxonomists for standard genome sequencing and annotation.</title>
        <authorList>
            <consortium name="The Broad Institute Genomics Platform"/>
            <consortium name="The Broad Institute Genome Sequencing Center for Infectious Disease"/>
            <person name="Wu L."/>
            <person name="Ma J."/>
        </authorList>
    </citation>
    <scope>NUCLEOTIDE SEQUENCE [LARGE SCALE GENOMIC DNA]</scope>
    <source>
        <strain evidence="10">CGMCC 1.7003</strain>
    </source>
</reference>
<feature type="transmembrane region" description="Helical" evidence="7">
    <location>
        <begin position="587"/>
        <end position="608"/>
    </location>
</feature>
<dbReference type="Gene3D" id="3.30.70.1450">
    <property type="entry name" value="Regulator of K+ conductance, C-terminal domain"/>
    <property type="match status" value="2"/>
</dbReference>
<feature type="transmembrane region" description="Helical" evidence="7">
    <location>
        <begin position="175"/>
        <end position="195"/>
    </location>
</feature>
<comment type="subcellular location">
    <subcellularLocation>
        <location evidence="1">Membrane</location>
        <topology evidence="1">Multi-pass membrane protein</topology>
    </subcellularLocation>
</comment>
<feature type="domain" description="RCK C-terminal" evidence="8">
    <location>
        <begin position="217"/>
        <end position="307"/>
    </location>
</feature>
<dbReference type="SUPFAM" id="SSF116726">
    <property type="entry name" value="TrkA C-terminal domain-like"/>
    <property type="match status" value="2"/>
</dbReference>
<keyword evidence="10" id="KW-1185">Reference proteome</keyword>
<feature type="transmembrane region" description="Helical" evidence="7">
    <location>
        <begin position="463"/>
        <end position="483"/>
    </location>
</feature>
<evidence type="ECO:0000259" key="8">
    <source>
        <dbReference type="PROSITE" id="PS51202"/>
    </source>
</evidence>
<dbReference type="InterPro" id="IPR051679">
    <property type="entry name" value="DASS-Related_Transporters"/>
</dbReference>
<gene>
    <name evidence="9" type="ORF">GCM10010919_22160</name>
</gene>
<keyword evidence="3 7" id="KW-0812">Transmembrane</keyword>
<feature type="transmembrane region" description="Helical" evidence="7">
    <location>
        <begin position="420"/>
        <end position="451"/>
    </location>
</feature>
<dbReference type="PANTHER" id="PTHR43652:SF1">
    <property type="entry name" value="RESPONSE REGULATOR"/>
    <property type="match status" value="1"/>
</dbReference>
<dbReference type="PROSITE" id="PS01271">
    <property type="entry name" value="NA_SULFATE"/>
    <property type="match status" value="1"/>
</dbReference>
<comment type="caution">
    <text evidence="9">The sequence shown here is derived from an EMBL/GenBank/DDBJ whole genome shotgun (WGS) entry which is preliminary data.</text>
</comment>